<evidence type="ECO:0000313" key="8">
    <source>
        <dbReference type="Proteomes" id="UP001595075"/>
    </source>
</evidence>
<keyword evidence="5" id="KW-0539">Nucleus</keyword>
<dbReference type="InterPro" id="IPR001138">
    <property type="entry name" value="Zn2Cys6_DnaBD"/>
</dbReference>
<dbReference type="PROSITE" id="PS00463">
    <property type="entry name" value="ZN2_CY6_FUNGAL_1"/>
    <property type="match status" value="1"/>
</dbReference>
<dbReference type="EMBL" id="JAZHXI010000001">
    <property type="protein sequence ID" value="KAL2075498.1"/>
    <property type="molecule type" value="Genomic_DNA"/>
</dbReference>
<keyword evidence="2" id="KW-0479">Metal-binding</keyword>
<name>A0ABR4D003_9HELO</name>
<accession>A0ABR4D003</accession>
<dbReference type="Pfam" id="PF04082">
    <property type="entry name" value="Fungal_trans"/>
    <property type="match status" value="1"/>
</dbReference>
<dbReference type="InterPro" id="IPR050815">
    <property type="entry name" value="TF_fung"/>
</dbReference>
<dbReference type="PANTHER" id="PTHR47338:SF16">
    <property type="entry name" value="TRANSCRIPTION FACTOR, PUTATIVE (AFU_ORTHOLOGUE AFUA_2G09360)-RELATED"/>
    <property type="match status" value="1"/>
</dbReference>
<evidence type="ECO:0000256" key="1">
    <source>
        <dbReference type="ARBA" id="ARBA00004123"/>
    </source>
</evidence>
<dbReference type="CDD" id="cd00067">
    <property type="entry name" value="GAL4"/>
    <property type="match status" value="1"/>
</dbReference>
<keyword evidence="3" id="KW-0805">Transcription regulation</keyword>
<comment type="caution">
    <text evidence="7">The sequence shown here is derived from an EMBL/GenBank/DDBJ whole genome shotgun (WGS) entry which is preliminary data.</text>
</comment>
<protein>
    <recommendedName>
        <fullName evidence="6">Zn(2)-C6 fungal-type domain-containing protein</fullName>
    </recommendedName>
</protein>
<dbReference type="PROSITE" id="PS50048">
    <property type="entry name" value="ZN2_CY6_FUNGAL_2"/>
    <property type="match status" value="1"/>
</dbReference>
<evidence type="ECO:0000256" key="4">
    <source>
        <dbReference type="ARBA" id="ARBA00023163"/>
    </source>
</evidence>
<evidence type="ECO:0000256" key="3">
    <source>
        <dbReference type="ARBA" id="ARBA00023015"/>
    </source>
</evidence>
<keyword evidence="8" id="KW-1185">Reference proteome</keyword>
<comment type="subcellular location">
    <subcellularLocation>
        <location evidence="1">Nucleus</location>
    </subcellularLocation>
</comment>
<proteinExistence type="predicted"/>
<dbReference type="CDD" id="cd12148">
    <property type="entry name" value="fungal_TF_MHR"/>
    <property type="match status" value="1"/>
</dbReference>
<organism evidence="7 8">
    <name type="scientific">Oculimacula yallundae</name>
    <dbReference type="NCBI Taxonomy" id="86028"/>
    <lineage>
        <taxon>Eukaryota</taxon>
        <taxon>Fungi</taxon>
        <taxon>Dikarya</taxon>
        <taxon>Ascomycota</taxon>
        <taxon>Pezizomycotina</taxon>
        <taxon>Leotiomycetes</taxon>
        <taxon>Helotiales</taxon>
        <taxon>Ploettnerulaceae</taxon>
        <taxon>Oculimacula</taxon>
    </lineage>
</organism>
<dbReference type="Gene3D" id="4.10.240.10">
    <property type="entry name" value="Zn(2)-C6 fungal-type DNA-binding domain"/>
    <property type="match status" value="1"/>
</dbReference>
<dbReference type="Proteomes" id="UP001595075">
    <property type="component" value="Unassembled WGS sequence"/>
</dbReference>
<evidence type="ECO:0000313" key="7">
    <source>
        <dbReference type="EMBL" id="KAL2075498.1"/>
    </source>
</evidence>
<gene>
    <name evidence="7" type="ORF">VTL71DRAFT_441</name>
</gene>
<dbReference type="InterPro" id="IPR007219">
    <property type="entry name" value="XnlR_reg_dom"/>
</dbReference>
<evidence type="ECO:0000259" key="6">
    <source>
        <dbReference type="PROSITE" id="PS50048"/>
    </source>
</evidence>
<dbReference type="SUPFAM" id="SSF57701">
    <property type="entry name" value="Zn2/Cys6 DNA-binding domain"/>
    <property type="match status" value="1"/>
</dbReference>
<evidence type="ECO:0000256" key="2">
    <source>
        <dbReference type="ARBA" id="ARBA00022723"/>
    </source>
</evidence>
<dbReference type="InterPro" id="IPR036864">
    <property type="entry name" value="Zn2-C6_fun-type_DNA-bd_sf"/>
</dbReference>
<evidence type="ECO:0000256" key="5">
    <source>
        <dbReference type="ARBA" id="ARBA00023242"/>
    </source>
</evidence>
<dbReference type="PANTHER" id="PTHR47338">
    <property type="entry name" value="ZN(II)2CYS6 TRANSCRIPTION FACTOR (EUROFUNG)-RELATED"/>
    <property type="match status" value="1"/>
</dbReference>
<sequence>MRKPTACEACRNRRRKCKILEGERDCTHCTARHIKCIQKPPVGGYYHQSALASEGRQLENRLDDQDGIQDAENTYPPLALRLELVQLYFDYIHNQFHTLFHPPTFLAAVVENRVENVLLYPIFALSARFSTDPYFGDTIPSERGATFIPKAERLLQLNRASLTTVQACSLLGAAYIADGDDVTENIYYGIACRMAQLLDLPNLVASDPLEHEINIRVCWSLCMIDVWSSTAVKLPKLMPNLEIPLPIDELQYLALGSEKAFTIPVSDRSSPILAEMIKLNRILLCINDFNATCVKEHLEGAQLEDEVQKLSKRLDDWYEALPDIMRDTPENFAWFTSHGLGRYFAAVYLGYYHFGQLLFYQFLHVEPYSSIPSAGHYAEKCKDHAARLCEMIYRAFETPKSDVLYTMVAHVLVIASTVQIHALLFSSDENQISISRSRLERNFGILLHLKQYWSTLSRAMNRLRAFHDTCRKSMDTSFVLDRWMLRFMVEFAKDVEEKEPDVQSPLWTLAGLTHGFDYQD</sequence>
<reference evidence="7 8" key="1">
    <citation type="journal article" date="2024" name="Commun. Biol.">
        <title>Comparative genomic analysis of thermophilic fungi reveals convergent evolutionary adaptations and gene losses.</title>
        <authorList>
            <person name="Steindorff A.S."/>
            <person name="Aguilar-Pontes M.V."/>
            <person name="Robinson A.J."/>
            <person name="Andreopoulos B."/>
            <person name="LaButti K."/>
            <person name="Kuo A."/>
            <person name="Mondo S."/>
            <person name="Riley R."/>
            <person name="Otillar R."/>
            <person name="Haridas S."/>
            <person name="Lipzen A."/>
            <person name="Grimwood J."/>
            <person name="Schmutz J."/>
            <person name="Clum A."/>
            <person name="Reid I.D."/>
            <person name="Moisan M.C."/>
            <person name="Butler G."/>
            <person name="Nguyen T.T.M."/>
            <person name="Dewar K."/>
            <person name="Conant G."/>
            <person name="Drula E."/>
            <person name="Henrissat B."/>
            <person name="Hansel C."/>
            <person name="Singer S."/>
            <person name="Hutchinson M.I."/>
            <person name="de Vries R.P."/>
            <person name="Natvig D.O."/>
            <person name="Powell A.J."/>
            <person name="Tsang A."/>
            <person name="Grigoriev I.V."/>
        </authorList>
    </citation>
    <scope>NUCLEOTIDE SEQUENCE [LARGE SCALE GENOMIC DNA]</scope>
    <source>
        <strain evidence="7 8">CBS 494.80</strain>
    </source>
</reference>
<feature type="domain" description="Zn(2)-C6 fungal-type" evidence="6">
    <location>
        <begin position="6"/>
        <end position="38"/>
    </location>
</feature>
<keyword evidence="4" id="KW-0804">Transcription</keyword>